<comment type="caution">
    <text evidence="8">The sequence shown here is derived from an EMBL/GenBank/DDBJ whole genome shotgun (WGS) entry which is preliminary data.</text>
</comment>
<protein>
    <submittedName>
        <fullName evidence="8">Lipid II:glycine glycyltransferase FemX</fullName>
    </submittedName>
</protein>
<evidence type="ECO:0000256" key="4">
    <source>
        <dbReference type="ARBA" id="ARBA00022984"/>
    </source>
</evidence>
<dbReference type="InterPro" id="IPR016181">
    <property type="entry name" value="Acyl_CoA_acyltransferase"/>
</dbReference>
<dbReference type="PANTHER" id="PTHR36174">
    <property type="entry name" value="LIPID II:GLYCINE GLYCYLTRANSFERASE"/>
    <property type="match status" value="1"/>
</dbReference>
<keyword evidence="5" id="KW-0012">Acyltransferase</keyword>
<reference evidence="9" key="1">
    <citation type="journal article" date="2019" name="Int. J. Syst. Evol. Microbiol.">
        <title>The Global Catalogue of Microorganisms (GCM) 10K type strain sequencing project: providing services to taxonomists for standard genome sequencing and annotation.</title>
        <authorList>
            <consortium name="The Broad Institute Genomics Platform"/>
            <consortium name="The Broad Institute Genome Sequencing Center for Infectious Disease"/>
            <person name="Wu L."/>
            <person name="Ma J."/>
        </authorList>
    </citation>
    <scope>NUCLEOTIDE SEQUENCE [LARGE SCALE GENOMIC DNA]</scope>
    <source>
        <strain evidence="9">CCUG 56698</strain>
    </source>
</reference>
<sequence>MGESRFEPLTDDQMRVAAAGVVALPIEQSGCWERFECSQGRRLWGRFQWMDEGRPVALIALYEYSLHGARYLWARHGPVWLKEQSPERASRLREDLRALVRQRDRGIVFVRLHAAYAAPDLAEPLQTITYDRTVVVDTSGGTEDSVLGSMTAEGRRAVRRARRRMEERGGRVVEETGLGRERFHEYYAVLIETAERDGFRPHPECVYWDLLETLGPDHARLFGVRVGEEGRLVCWDLVLVNDRRALAYYGASSLASRDVLGPDALDSAIAVTLAGEGIAGFDLMGAHSPRIPELYSVGRYKRRFAQRYTDIDGAWDMTVHAGLYRALLAAMRAKHGLTRAGGRILPRRR</sequence>
<dbReference type="InterPro" id="IPR050644">
    <property type="entry name" value="PG_Glycine_Bridge_Synth"/>
</dbReference>
<evidence type="ECO:0000256" key="5">
    <source>
        <dbReference type="ARBA" id="ARBA00023315"/>
    </source>
</evidence>
<dbReference type="Proteomes" id="UP001596527">
    <property type="component" value="Unassembled WGS sequence"/>
</dbReference>
<accession>A0ABW2SKF0</accession>
<dbReference type="PANTHER" id="PTHR36174:SF1">
    <property type="entry name" value="LIPID II:GLYCINE GLYCYLTRANSFERASE"/>
    <property type="match status" value="1"/>
</dbReference>
<keyword evidence="3" id="KW-0133">Cell shape</keyword>
<evidence type="ECO:0000256" key="1">
    <source>
        <dbReference type="ARBA" id="ARBA00009943"/>
    </source>
</evidence>
<dbReference type="SUPFAM" id="SSF55729">
    <property type="entry name" value="Acyl-CoA N-acyltransferases (Nat)"/>
    <property type="match status" value="1"/>
</dbReference>
<dbReference type="Gene3D" id="3.40.630.30">
    <property type="match status" value="1"/>
</dbReference>
<keyword evidence="6" id="KW-0961">Cell wall biogenesis/degradation</keyword>
<dbReference type="InterPro" id="IPR038740">
    <property type="entry name" value="BioF2-like_GNAT_dom"/>
</dbReference>
<feature type="domain" description="BioF2-like acetyltransferase" evidence="7">
    <location>
        <begin position="154"/>
        <end position="288"/>
    </location>
</feature>
<gene>
    <name evidence="8" type="ORF">ACFQWG_03775</name>
</gene>
<keyword evidence="9" id="KW-1185">Reference proteome</keyword>
<dbReference type="RefSeq" id="WP_380972246.1">
    <property type="nucleotide sequence ID" value="NZ_JBHTEF010000001.1"/>
</dbReference>
<name>A0ABW2SKF0_9ACTO</name>
<keyword evidence="2" id="KW-0808">Transferase</keyword>
<dbReference type="PROSITE" id="PS51191">
    <property type="entry name" value="FEMABX"/>
    <property type="match status" value="1"/>
</dbReference>
<evidence type="ECO:0000256" key="6">
    <source>
        <dbReference type="ARBA" id="ARBA00023316"/>
    </source>
</evidence>
<evidence type="ECO:0000313" key="9">
    <source>
        <dbReference type="Proteomes" id="UP001596527"/>
    </source>
</evidence>
<comment type="similarity">
    <text evidence="1">Belongs to the FemABX family.</text>
</comment>
<evidence type="ECO:0000256" key="3">
    <source>
        <dbReference type="ARBA" id="ARBA00022960"/>
    </source>
</evidence>
<dbReference type="InterPro" id="IPR003447">
    <property type="entry name" value="FEMABX"/>
</dbReference>
<dbReference type="EMBL" id="JBHTEF010000001">
    <property type="protein sequence ID" value="MFC7580339.1"/>
    <property type="molecule type" value="Genomic_DNA"/>
</dbReference>
<evidence type="ECO:0000313" key="8">
    <source>
        <dbReference type="EMBL" id="MFC7580339.1"/>
    </source>
</evidence>
<proteinExistence type="inferred from homology"/>
<keyword evidence="4" id="KW-0573">Peptidoglycan synthesis</keyword>
<evidence type="ECO:0000259" key="7">
    <source>
        <dbReference type="Pfam" id="PF13480"/>
    </source>
</evidence>
<dbReference type="Pfam" id="PF13480">
    <property type="entry name" value="Acetyltransf_6"/>
    <property type="match status" value="1"/>
</dbReference>
<evidence type="ECO:0000256" key="2">
    <source>
        <dbReference type="ARBA" id="ARBA00022679"/>
    </source>
</evidence>
<organism evidence="8 9">
    <name type="scientific">Schaalia naturae</name>
    <dbReference type="NCBI Taxonomy" id="635203"/>
    <lineage>
        <taxon>Bacteria</taxon>
        <taxon>Bacillati</taxon>
        <taxon>Actinomycetota</taxon>
        <taxon>Actinomycetes</taxon>
        <taxon>Actinomycetales</taxon>
        <taxon>Actinomycetaceae</taxon>
        <taxon>Schaalia</taxon>
    </lineage>
</organism>